<dbReference type="PANTHER" id="PTHR33841">
    <property type="entry name" value="DNA METHYLTRANSFERASE YEEA-RELATED"/>
    <property type="match status" value="1"/>
</dbReference>
<dbReference type="InterPro" id="IPR050953">
    <property type="entry name" value="N4_N6_ade-DNA_methylase"/>
</dbReference>
<dbReference type="PRINTS" id="PR00507">
    <property type="entry name" value="N12N6MTFRASE"/>
</dbReference>
<comment type="catalytic activity">
    <reaction evidence="5">
        <text>a 2'-deoxyadenosine in DNA + S-adenosyl-L-methionine = an N(6)-methyl-2'-deoxyadenosine in DNA + S-adenosyl-L-homocysteine + H(+)</text>
        <dbReference type="Rhea" id="RHEA:15197"/>
        <dbReference type="Rhea" id="RHEA-COMP:12418"/>
        <dbReference type="Rhea" id="RHEA-COMP:12419"/>
        <dbReference type="ChEBI" id="CHEBI:15378"/>
        <dbReference type="ChEBI" id="CHEBI:57856"/>
        <dbReference type="ChEBI" id="CHEBI:59789"/>
        <dbReference type="ChEBI" id="CHEBI:90615"/>
        <dbReference type="ChEBI" id="CHEBI:90616"/>
        <dbReference type="EC" id="2.1.1.72"/>
    </reaction>
</comment>
<feature type="domain" description="Type II methyltransferase M.TaqI-like" evidence="6">
    <location>
        <begin position="672"/>
        <end position="861"/>
    </location>
</feature>
<dbReference type="Proteomes" id="UP001144036">
    <property type="component" value="Unassembled WGS sequence"/>
</dbReference>
<evidence type="ECO:0000256" key="2">
    <source>
        <dbReference type="ARBA" id="ARBA00022603"/>
    </source>
</evidence>
<organism evidence="7 8">
    <name type="scientific">Nonomuraea corallina</name>
    <dbReference type="NCBI Taxonomy" id="2989783"/>
    <lineage>
        <taxon>Bacteria</taxon>
        <taxon>Bacillati</taxon>
        <taxon>Actinomycetota</taxon>
        <taxon>Actinomycetes</taxon>
        <taxon>Streptosporangiales</taxon>
        <taxon>Streptosporangiaceae</taxon>
        <taxon>Nonomuraea</taxon>
    </lineage>
</organism>
<dbReference type="RefSeq" id="WP_270156807.1">
    <property type="nucleotide sequence ID" value="NZ_JAPNNL010000087.1"/>
</dbReference>
<evidence type="ECO:0000256" key="5">
    <source>
        <dbReference type="ARBA" id="ARBA00047942"/>
    </source>
</evidence>
<dbReference type="InterPro" id="IPR029063">
    <property type="entry name" value="SAM-dependent_MTases_sf"/>
</dbReference>
<dbReference type="Gene3D" id="3.40.50.150">
    <property type="entry name" value="Vaccinia Virus protein VP39"/>
    <property type="match status" value="1"/>
</dbReference>
<protein>
    <recommendedName>
        <fullName evidence="1">site-specific DNA-methyltransferase (adenine-specific)</fullName>
        <ecNumber evidence="1">2.1.1.72</ecNumber>
    </recommendedName>
</protein>
<reference evidence="7" key="1">
    <citation type="submission" date="2022-11" db="EMBL/GenBank/DDBJ databases">
        <title>Nonomuraea corallina sp. nov., a new species of the genus Nonomuraea isolated from sea side sediment in Thai sea.</title>
        <authorList>
            <person name="Ngamcharungchit C."/>
            <person name="Matsumoto A."/>
            <person name="Suriyachadkun C."/>
            <person name="Panbangred W."/>
            <person name="Inahashi Y."/>
            <person name="Intra B."/>
        </authorList>
    </citation>
    <scope>NUCLEOTIDE SEQUENCE</scope>
    <source>
        <strain evidence="7">MCN248</strain>
    </source>
</reference>
<name>A0ABT4SFK6_9ACTN</name>
<proteinExistence type="predicted"/>
<sequence length="1329" mass="146157">MIADVAERFLEDVEARDLPWTAPADAPAALITDRVLLGNGDAPVEVAIAYSESGAPKTDELRRLWKLRHNNRPSPVLLVVLYSTAGAVKAATCGILDDPIVDLDTDQVGRICISALAEPNQHVAQRTLARLLTALRKEESAPGLLNKGLFATHELRNGVPLRPDWAAAGAAARPLLRLRGLALIQALGYGTASRGSVAMLLTHQGTSRSIAVLLEDGEAFDRPSSRFGAVSPVSHAISVAARENLPWVIVLRGSQIRLHPVQPTIGVGRKSQGETFTELDLALLSDDNAAYLHLLFSPQALAPEGTVSRILIDSTRFAAELGGRLRERVYRDVVPNLAVAVARQMRATTEANLQEAYHRTLIILFRLLFVAYAEDRALLPYGRNPRYDRHAIKTLAKDFADDPGQAFDDFATSLWDGMQAVWNAIDGGNAGWDIPPYNGGLFSHDPQTSPSGAALAGMRLTDAEFGPALHALLVDTGPDGTQGPVDFRSLSVREFGTLYEGLLESSLSIAPTPLTVDKDGNFVPAKDSDLIEVPAGAIYFHNRSGKRKSTGSYFTKSFAVEHLLTTALEPALDEHLDRVRALLEAGDEAAAAELFFDFRVADLAMGSAHFLVAAIDRIEARFTAFLGEHPIAAVGDELIRLSQAAQEALGPRATEVEIETSSLLRRQIARRCIYGLDLNLMAVELARLAIWIHTFVPGLPMSSLDHGLIVGNSLTGIGTLSEALEVLEPKSSIGQMSLYADKIEEALQVASERLKRVARTDEAKKAEVQDAADAYRLALVDAADAKHILDAAVAVRLGLLPLPVDADDAITSVAGDDDRAKTIRQELERFGVTHLPYRFPEVFVRSTPGFDVILGNPPWDKVRWEAAPFWAGIFPGVVALKDEARKAKITELRKMHPMEAIREQEEMAHREVLQQLFKASYALRGDTHLEFAQLMLERALKLKRISGYLGLVLPRQSMVLAGWKRLRRELTAKYDLRIIQGRNHSEWIFEDVESRIAVVFLSASPTQAPVTRIWIANSPSDVTAATDENAIVLTQGEVASFSDSHVIPWFATPNDRQLFETMRHKPRLASGEGWIMASHDARWDFTGSGPDRSLAVREKEAHSWKILMTAHVDQFHFDISVKFKQFVRDLDALCLKNRGIGRKKGETVLTERHPMIIFRRPSTVDNSRTMIATALPEAGLLHNKGYISAAMHDAESNSTQRLALLGLLNTLCVDWWARRFVDRHVTAPVINQIPLPDWSQEQIAEAAEITSCLLARHGYTRLAGGITVGNTKTDPEIKLRARLEHLALDGYGLDQQDLELIAADFNETGLPMDLRRELDVAHVPAKTKR</sequence>
<keyword evidence="4" id="KW-0949">S-adenosyl-L-methionine</keyword>
<accession>A0ABT4SFK6</accession>
<evidence type="ECO:0000256" key="1">
    <source>
        <dbReference type="ARBA" id="ARBA00011900"/>
    </source>
</evidence>
<keyword evidence="2" id="KW-0489">Methyltransferase</keyword>
<dbReference type="SUPFAM" id="SSF53335">
    <property type="entry name" value="S-adenosyl-L-methionine-dependent methyltransferases"/>
    <property type="match status" value="1"/>
</dbReference>
<keyword evidence="3" id="KW-0808">Transferase</keyword>
<dbReference type="PANTHER" id="PTHR33841:SF1">
    <property type="entry name" value="DNA METHYLTRANSFERASE A"/>
    <property type="match status" value="1"/>
</dbReference>
<evidence type="ECO:0000259" key="6">
    <source>
        <dbReference type="Pfam" id="PF07669"/>
    </source>
</evidence>
<evidence type="ECO:0000256" key="4">
    <source>
        <dbReference type="ARBA" id="ARBA00022691"/>
    </source>
</evidence>
<dbReference type="Pfam" id="PF07669">
    <property type="entry name" value="Eco57I"/>
    <property type="match status" value="1"/>
</dbReference>
<dbReference type="InterPro" id="IPR002052">
    <property type="entry name" value="DNA_methylase_N6_adenine_CS"/>
</dbReference>
<dbReference type="PROSITE" id="PS00092">
    <property type="entry name" value="N6_MTASE"/>
    <property type="match status" value="1"/>
</dbReference>
<evidence type="ECO:0000256" key="3">
    <source>
        <dbReference type="ARBA" id="ARBA00022679"/>
    </source>
</evidence>
<gene>
    <name evidence="7" type="ORF">OUY22_21185</name>
</gene>
<dbReference type="EC" id="2.1.1.72" evidence="1"/>
<evidence type="ECO:0000313" key="8">
    <source>
        <dbReference type="Proteomes" id="UP001144036"/>
    </source>
</evidence>
<dbReference type="EMBL" id="JAPNNL010000087">
    <property type="protein sequence ID" value="MDA0635944.1"/>
    <property type="molecule type" value="Genomic_DNA"/>
</dbReference>
<evidence type="ECO:0000313" key="7">
    <source>
        <dbReference type="EMBL" id="MDA0635944.1"/>
    </source>
</evidence>
<keyword evidence="8" id="KW-1185">Reference proteome</keyword>
<comment type="caution">
    <text evidence="7">The sequence shown here is derived from an EMBL/GenBank/DDBJ whole genome shotgun (WGS) entry which is preliminary data.</text>
</comment>
<dbReference type="InterPro" id="IPR011639">
    <property type="entry name" value="MethylTrfase_TaqI-like_dom"/>
</dbReference>